<dbReference type="GeneID" id="102808178"/>
<proteinExistence type="predicted"/>
<evidence type="ECO:0000313" key="3">
    <source>
        <dbReference type="Proteomes" id="UP000694865"/>
    </source>
</evidence>
<evidence type="ECO:0000256" key="1">
    <source>
        <dbReference type="SAM" id="MobiDB-lite"/>
    </source>
</evidence>
<accession>A0ABM0MB09</accession>
<protein>
    <submittedName>
        <fullName evidence="4">Uncharacterized protein LOC102808178</fullName>
    </submittedName>
</protein>
<sequence>MATYQIPAPQPMNVKGDVSTNWKHFKSAWEYYVVATELGDKSKPIQAGALCSVGPRSYLIESDDGQLYRRNRKFIRLDQCDKKPPLQSEISPEPVQIEPPSVSVSDPNNPSQQTESTTIQCSPVKQTTTRSGRQKCAAITNCEQIRCTTASDQCCHQCIYDRGGTIKAYEPIASGGYSDRICEQRCSWRPDSKFCYPGRCTTTPSTCQCAPNFSGDNCLQMTTSPVMHFCSATLIQVTGDRAYALCDNHGNAQTTIYTNIQPDRIQVELHNSYTGPDAADWPQQYYVNDFKVGVISASFDWWVTRGGSIVKTGTDTCSNGYSQDNPHQGMYECDVIDNIGFTFQHEDRLHLTAKAHNGGYITIRNYDAASGYLIGPKIYYTGMEVAHTADFILDYQSPEHCTLTRSCSDNMLDRGPAITKIRRITVRFNGWHDDISGILRYKYEVYKMQAYDDVLGYRSTPPAISGQVNPPTTQFTITLRDPGIVDRPTTQFTITLSDPGIVDLPSTQFIITLSDPGRVDLPNTQFTITLSDTGIADIPDTKFTITLSDTQ</sequence>
<feature type="compositionally biased region" description="Low complexity" evidence="1">
    <location>
        <begin position="99"/>
        <end position="111"/>
    </location>
</feature>
<dbReference type="Proteomes" id="UP000694865">
    <property type="component" value="Unplaced"/>
</dbReference>
<dbReference type="InterPro" id="IPR000742">
    <property type="entry name" value="EGF"/>
</dbReference>
<feature type="region of interest" description="Disordered" evidence="1">
    <location>
        <begin position="83"/>
        <end position="118"/>
    </location>
</feature>
<gene>
    <name evidence="4" type="primary">LOC102808178</name>
</gene>
<feature type="non-terminal residue" evidence="4">
    <location>
        <position position="551"/>
    </location>
</feature>
<dbReference type="PROSITE" id="PS00022">
    <property type="entry name" value="EGF_1"/>
    <property type="match status" value="1"/>
</dbReference>
<evidence type="ECO:0000259" key="2">
    <source>
        <dbReference type="PROSITE" id="PS00022"/>
    </source>
</evidence>
<keyword evidence="3" id="KW-1185">Reference proteome</keyword>
<name>A0ABM0MB09_SACKO</name>
<feature type="domain" description="EGF-like" evidence="2">
    <location>
        <begin position="207"/>
        <end position="218"/>
    </location>
</feature>
<evidence type="ECO:0000313" key="4">
    <source>
        <dbReference type="RefSeq" id="XP_006817200.1"/>
    </source>
</evidence>
<organism evidence="3 4">
    <name type="scientific">Saccoglossus kowalevskii</name>
    <name type="common">Acorn worm</name>
    <dbReference type="NCBI Taxonomy" id="10224"/>
    <lineage>
        <taxon>Eukaryota</taxon>
        <taxon>Metazoa</taxon>
        <taxon>Hemichordata</taxon>
        <taxon>Enteropneusta</taxon>
        <taxon>Harrimaniidae</taxon>
        <taxon>Saccoglossus</taxon>
    </lineage>
</organism>
<reference evidence="4" key="1">
    <citation type="submission" date="2025-08" db="UniProtKB">
        <authorList>
            <consortium name="RefSeq"/>
        </authorList>
    </citation>
    <scope>IDENTIFICATION</scope>
    <source>
        <tissue evidence="4">Testes</tissue>
    </source>
</reference>
<dbReference type="RefSeq" id="XP_006817200.1">
    <property type="nucleotide sequence ID" value="XM_006817137.1"/>
</dbReference>